<name>A0A024K5A9_9MYCO</name>
<proteinExistence type="predicted"/>
<organism evidence="1">
    <name type="scientific">Mycobacterium triplex</name>
    <dbReference type="NCBI Taxonomy" id="47839"/>
    <lineage>
        <taxon>Bacteria</taxon>
        <taxon>Bacillati</taxon>
        <taxon>Actinomycetota</taxon>
        <taxon>Actinomycetes</taxon>
        <taxon>Mycobacteriales</taxon>
        <taxon>Mycobacteriaceae</taxon>
        <taxon>Mycobacterium</taxon>
        <taxon>Mycobacterium simiae complex</taxon>
    </lineage>
</organism>
<reference evidence="2 3" key="3">
    <citation type="submission" date="2016-01" db="EMBL/GenBank/DDBJ databases">
        <title>The new phylogeny of the genus Mycobacterium.</title>
        <authorList>
            <person name="Tarcisio F."/>
            <person name="Conor M."/>
            <person name="Antonella G."/>
            <person name="Elisabetta G."/>
            <person name="Giulia F.S."/>
            <person name="Sara T."/>
            <person name="Anna F."/>
            <person name="Clotilde B."/>
            <person name="Roberto B."/>
            <person name="Veronica D.S."/>
            <person name="Fabio R."/>
            <person name="Monica P."/>
            <person name="Olivier J."/>
            <person name="Enrico T."/>
            <person name="Nicola S."/>
        </authorList>
    </citation>
    <scope>NUCLEOTIDE SEQUENCE [LARGE SCALE GENOMIC DNA]</scope>
    <source>
        <strain evidence="2 3">DSM 44626</strain>
    </source>
</reference>
<evidence type="ECO:0000313" key="1">
    <source>
        <dbReference type="EMBL" id="CDO91205.1"/>
    </source>
</evidence>
<dbReference type="Proteomes" id="UP000028880">
    <property type="component" value="Unassembled WGS sequence"/>
</dbReference>
<keyword evidence="3" id="KW-1185">Reference proteome</keyword>
<reference evidence="1" key="1">
    <citation type="journal article" date="2014" name="Genome Announc.">
        <title>Draft Genome Sequence of Mycobacterium triplex DSM 44626.</title>
        <authorList>
            <person name="Sassi M."/>
            <person name="Croce O."/>
            <person name="Robert C."/>
            <person name="Raoult D."/>
            <person name="Drancourt M."/>
        </authorList>
    </citation>
    <scope>NUCLEOTIDE SEQUENCE [LARGE SCALE GENOMIC DNA]</scope>
    <source>
        <strain evidence="1">DSM 44626</strain>
    </source>
</reference>
<dbReference type="HOGENOM" id="CLU_177731_0_0_11"/>
<dbReference type="eggNOG" id="ENOG5031V5Y">
    <property type="taxonomic scope" value="Bacteria"/>
</dbReference>
<dbReference type="AlphaFoldDB" id="A0A024K5A9"/>
<dbReference type="Proteomes" id="UP000193710">
    <property type="component" value="Unassembled WGS sequence"/>
</dbReference>
<evidence type="ECO:0000313" key="2">
    <source>
        <dbReference type="EMBL" id="ORX03303.1"/>
    </source>
</evidence>
<accession>A0A024K5A9</accession>
<evidence type="ECO:0000313" key="3">
    <source>
        <dbReference type="Proteomes" id="UP000193710"/>
    </source>
</evidence>
<gene>
    <name evidence="2" type="ORF">AWC29_01175</name>
    <name evidence="1" type="ORF">BN973_05612</name>
</gene>
<reference evidence="1" key="2">
    <citation type="submission" date="2014-04" db="EMBL/GenBank/DDBJ databases">
        <authorList>
            <person name="Urmite Genomes U."/>
        </authorList>
    </citation>
    <scope>NUCLEOTIDE SEQUENCE</scope>
    <source>
        <strain evidence="1">DSM 44626</strain>
    </source>
</reference>
<dbReference type="EMBL" id="HG964447">
    <property type="protein sequence ID" value="CDO91205.1"/>
    <property type="molecule type" value="Genomic_DNA"/>
</dbReference>
<dbReference type="EMBL" id="LQPY01000023">
    <property type="protein sequence ID" value="ORX03303.1"/>
    <property type="molecule type" value="Genomic_DNA"/>
</dbReference>
<dbReference type="OrthoDB" id="4731290at2"/>
<dbReference type="RefSeq" id="WP_036473388.1">
    <property type="nucleotide sequence ID" value="NZ_HG964447.1"/>
</dbReference>
<protein>
    <submittedName>
        <fullName evidence="1">Uncharacterized protein</fullName>
    </submittedName>
</protein>
<sequence length="104" mass="11639">MTKARRSPWLDDRAALLVSLLADRHGLTVSEDTARQDISDDLDHVARLVRIGRQAAKVYITDDMISKMADRIAAAVAEHQTATAAGGIEHQHVVDLDTERRRRR</sequence>